<comment type="subcellular location">
    <subcellularLocation>
        <location evidence="1">Cell membrane</location>
        <topology evidence="1">Multi-pass membrane protein</topology>
    </subcellularLocation>
</comment>
<dbReference type="GO" id="GO:0022857">
    <property type="term" value="F:transmembrane transporter activity"/>
    <property type="evidence" value="ECO:0007669"/>
    <property type="project" value="InterPro"/>
</dbReference>
<feature type="transmembrane region" description="Helical" evidence="5">
    <location>
        <begin position="156"/>
        <end position="178"/>
    </location>
</feature>
<dbReference type="PANTHER" id="PTHR23501:SF154">
    <property type="entry name" value="MULTIDRUG-EFFLUX TRANSPORTER RV1634-RELATED"/>
    <property type="match status" value="1"/>
</dbReference>
<feature type="domain" description="Major facilitator superfamily (MFS) profile" evidence="6">
    <location>
        <begin position="33"/>
        <end position="457"/>
    </location>
</feature>
<proteinExistence type="predicted"/>
<dbReference type="SUPFAM" id="SSF103473">
    <property type="entry name" value="MFS general substrate transporter"/>
    <property type="match status" value="1"/>
</dbReference>
<gene>
    <name evidence="7" type="ORF">SAMN05421869_102360</name>
</gene>
<dbReference type="Proteomes" id="UP000199202">
    <property type="component" value="Unassembled WGS sequence"/>
</dbReference>
<dbReference type="STRING" id="633440.SAMN05421869_102360"/>
<organism evidence="7 8">
    <name type="scientific">Nonomuraea jiangxiensis</name>
    <dbReference type="NCBI Taxonomy" id="633440"/>
    <lineage>
        <taxon>Bacteria</taxon>
        <taxon>Bacillati</taxon>
        <taxon>Actinomycetota</taxon>
        <taxon>Actinomycetes</taxon>
        <taxon>Streptosporangiales</taxon>
        <taxon>Streptosporangiaceae</taxon>
        <taxon>Nonomuraea</taxon>
    </lineage>
</organism>
<feature type="transmembrane region" description="Helical" evidence="5">
    <location>
        <begin position="226"/>
        <end position="244"/>
    </location>
</feature>
<dbReference type="EMBL" id="FNDJ01000002">
    <property type="protein sequence ID" value="SDH47506.1"/>
    <property type="molecule type" value="Genomic_DNA"/>
</dbReference>
<evidence type="ECO:0000256" key="5">
    <source>
        <dbReference type="SAM" id="Phobius"/>
    </source>
</evidence>
<reference evidence="7 8" key="1">
    <citation type="submission" date="2016-10" db="EMBL/GenBank/DDBJ databases">
        <authorList>
            <person name="de Groot N.N."/>
        </authorList>
    </citation>
    <scope>NUCLEOTIDE SEQUENCE [LARGE SCALE GENOMIC DNA]</scope>
    <source>
        <strain evidence="7 8">CGMCC 4.6533</strain>
    </source>
</reference>
<dbReference type="AlphaFoldDB" id="A0A1G8CQ04"/>
<dbReference type="Gene3D" id="1.20.1250.20">
    <property type="entry name" value="MFS general substrate transporter like domains"/>
    <property type="match status" value="1"/>
</dbReference>
<name>A0A1G8CQ04_9ACTN</name>
<keyword evidence="4 5" id="KW-0472">Membrane</keyword>
<evidence type="ECO:0000256" key="3">
    <source>
        <dbReference type="ARBA" id="ARBA00022989"/>
    </source>
</evidence>
<feature type="transmembrane region" description="Helical" evidence="5">
    <location>
        <begin position="435"/>
        <end position="457"/>
    </location>
</feature>
<evidence type="ECO:0000259" key="6">
    <source>
        <dbReference type="PROSITE" id="PS50850"/>
    </source>
</evidence>
<feature type="transmembrane region" description="Helical" evidence="5">
    <location>
        <begin position="344"/>
        <end position="363"/>
    </location>
</feature>
<keyword evidence="2 5" id="KW-0812">Transmembrane</keyword>
<feature type="transmembrane region" description="Helical" evidence="5">
    <location>
        <begin position="369"/>
        <end position="394"/>
    </location>
</feature>
<feature type="transmembrane region" description="Helical" evidence="5">
    <location>
        <begin position="310"/>
        <end position="332"/>
    </location>
</feature>
<dbReference type="Gene3D" id="1.20.1720.10">
    <property type="entry name" value="Multidrug resistance protein D"/>
    <property type="match status" value="1"/>
</dbReference>
<feature type="transmembrane region" description="Helical" evidence="5">
    <location>
        <begin position="123"/>
        <end position="144"/>
    </location>
</feature>
<evidence type="ECO:0000313" key="8">
    <source>
        <dbReference type="Proteomes" id="UP000199202"/>
    </source>
</evidence>
<dbReference type="GO" id="GO:0005886">
    <property type="term" value="C:plasma membrane"/>
    <property type="evidence" value="ECO:0007669"/>
    <property type="project" value="UniProtKB-SubCell"/>
</dbReference>
<sequence length="470" mass="47876">MFVPDRTFLAMTTTVDVSPAERMSVGSARYRAVSIGLLALVTLVAFEGMAVTTAMPLVARDLGGLHLYNLAFSATLAASVIATVLGGRWSDMRGPLQPVTVGVAGFVAGLLLAGFAPSMEVFVAGRFVQGLGAGLVQVALYVLVARVYPSALHPKVFALFSAAWVVPSMVGPAIAGFVAENADWRWIFWGVSLIVVPAALLLWRGTAGRDLAESVAEPARGIGRKVGWAAVTAVAAALMQYGSALKLAGLPLLLAGLVLLAVALPKLLLPGSLRAARGLPTAPVLRGLAYGSFTAAEVLIPLMLKYERGLTAIEAGVVLTIGALGWSAGSWIKGRGMIGNLAAIRGGAAMIAVGVTLVTLVLVDAMPIAVAYVAMAIAGLGIGALHPTVSVLVLEMSKEGEEGRNSAAVSVGEAVFGVVAVALSGALFTATAGNYAIALAFTVALALVAVVLAPRFVHAGEAGTMETSAS</sequence>
<accession>A0A1G8CQ04</accession>
<feature type="transmembrane region" description="Helical" evidence="5">
    <location>
        <begin position="406"/>
        <end position="429"/>
    </location>
</feature>
<evidence type="ECO:0000256" key="1">
    <source>
        <dbReference type="ARBA" id="ARBA00004651"/>
    </source>
</evidence>
<keyword evidence="8" id="KW-1185">Reference proteome</keyword>
<feature type="transmembrane region" description="Helical" evidence="5">
    <location>
        <begin position="281"/>
        <end position="304"/>
    </location>
</feature>
<dbReference type="PANTHER" id="PTHR23501">
    <property type="entry name" value="MAJOR FACILITATOR SUPERFAMILY"/>
    <property type="match status" value="1"/>
</dbReference>
<dbReference type="PRINTS" id="PR01036">
    <property type="entry name" value="TCRTETB"/>
</dbReference>
<dbReference type="InterPro" id="IPR011701">
    <property type="entry name" value="MFS"/>
</dbReference>
<evidence type="ECO:0000256" key="4">
    <source>
        <dbReference type="ARBA" id="ARBA00023136"/>
    </source>
</evidence>
<dbReference type="InterPro" id="IPR020846">
    <property type="entry name" value="MFS_dom"/>
</dbReference>
<feature type="transmembrane region" description="Helical" evidence="5">
    <location>
        <begin position="184"/>
        <end position="205"/>
    </location>
</feature>
<dbReference type="PROSITE" id="PS50850">
    <property type="entry name" value="MFS"/>
    <property type="match status" value="1"/>
</dbReference>
<feature type="transmembrane region" description="Helical" evidence="5">
    <location>
        <begin position="67"/>
        <end position="87"/>
    </location>
</feature>
<dbReference type="Pfam" id="PF07690">
    <property type="entry name" value="MFS_1"/>
    <property type="match status" value="1"/>
</dbReference>
<keyword evidence="3 5" id="KW-1133">Transmembrane helix</keyword>
<feature type="transmembrane region" description="Helical" evidence="5">
    <location>
        <begin position="99"/>
        <end position="117"/>
    </location>
</feature>
<feature type="transmembrane region" description="Helical" evidence="5">
    <location>
        <begin position="32"/>
        <end position="55"/>
    </location>
</feature>
<dbReference type="InterPro" id="IPR036259">
    <property type="entry name" value="MFS_trans_sf"/>
</dbReference>
<protein>
    <submittedName>
        <fullName evidence="7">Major Facilitator Superfamily protein</fullName>
    </submittedName>
</protein>
<evidence type="ECO:0000256" key="2">
    <source>
        <dbReference type="ARBA" id="ARBA00022692"/>
    </source>
</evidence>
<feature type="transmembrane region" description="Helical" evidence="5">
    <location>
        <begin position="250"/>
        <end position="269"/>
    </location>
</feature>
<evidence type="ECO:0000313" key="7">
    <source>
        <dbReference type="EMBL" id="SDH47506.1"/>
    </source>
</evidence>